<evidence type="ECO:0000256" key="4">
    <source>
        <dbReference type="ARBA" id="ARBA00022839"/>
    </source>
</evidence>
<name>A0A523XKB0_UNCT6</name>
<evidence type="ECO:0000259" key="7">
    <source>
        <dbReference type="Pfam" id="PF02601"/>
    </source>
</evidence>
<comment type="catalytic activity">
    <reaction evidence="5 6">
        <text>Exonucleolytic cleavage in either 5'- to 3'- or 3'- to 5'-direction to yield nucleoside 5'-phosphates.</text>
        <dbReference type="EC" id="3.1.11.6"/>
    </reaction>
</comment>
<dbReference type="GO" id="GO:0009318">
    <property type="term" value="C:exodeoxyribonuclease VII complex"/>
    <property type="evidence" value="ECO:0007669"/>
    <property type="project" value="UniProtKB-UniRule"/>
</dbReference>
<feature type="domain" description="OB-fold nucleic acid binding" evidence="8">
    <location>
        <begin position="7"/>
        <end position="96"/>
    </location>
</feature>
<evidence type="ECO:0000313" key="10">
    <source>
        <dbReference type="Proteomes" id="UP000315534"/>
    </source>
</evidence>
<accession>A0A523XKB0</accession>
<reference evidence="9 10" key="1">
    <citation type="submission" date="2019-03" db="EMBL/GenBank/DDBJ databases">
        <title>Metabolic potential of uncultured bacteria and archaea associated with petroleum seepage in deep-sea sediments.</title>
        <authorList>
            <person name="Dong X."/>
            <person name="Hubert C."/>
        </authorList>
    </citation>
    <scope>NUCLEOTIDE SEQUENCE [LARGE SCALE GENOMIC DNA]</scope>
    <source>
        <strain evidence="9">E29_bin36</strain>
    </source>
</reference>
<keyword evidence="3 5" id="KW-0378">Hydrolase</keyword>
<sequence length="400" mass="44107">MGAEKVYEVSEITRQLRSLLEDAFPEVWVVGEVSNFKPHSSGHIYFSLKDEASELKCVMFRRDAESLSFTPIDGMKVKSLGRITVYEKRGFYQLQVLFLMPAGVGELALAFEKMKARLQAEGLFDEENKKSLPPFPARIGVVTSSTGAALRDILNILRRRWPFLTVVLRPARVQGEGASADIAEAIDDLNEYGEVDLIIVGRGGGSIEDLWAFNEEVVARAINRSTKPVVSAVGHEVDYTIADFVADLRAPTPSAAAEIVVPNKREILSQLDSLVKRGTRASFARISDLKRKLQALARSYGLRRPQDLVMESWQSLDELQRRGSTAIRHRLEILGGKISALEARLKSAGPEATLSRGYCICLKLPEKELVRNSSVLSKSDGVSLKFAEGSAKCIVEEVGA</sequence>
<gene>
    <name evidence="5 9" type="primary">xseA</name>
    <name evidence="9" type="ORF">E3J38_06885</name>
</gene>
<evidence type="ECO:0000256" key="1">
    <source>
        <dbReference type="ARBA" id="ARBA00022490"/>
    </source>
</evidence>
<dbReference type="GO" id="GO:0005737">
    <property type="term" value="C:cytoplasm"/>
    <property type="evidence" value="ECO:0007669"/>
    <property type="project" value="UniProtKB-SubCell"/>
</dbReference>
<organism evidence="9 10">
    <name type="scientific">candidate division TA06 bacterium</name>
    <dbReference type="NCBI Taxonomy" id="2250710"/>
    <lineage>
        <taxon>Bacteria</taxon>
        <taxon>Bacteria division TA06</taxon>
    </lineage>
</organism>
<comment type="subunit">
    <text evidence="5">Heterooligomer composed of large and small subunits.</text>
</comment>
<keyword evidence="4 5" id="KW-0269">Exonuclease</keyword>
<comment type="subcellular location">
    <subcellularLocation>
        <location evidence="5 6">Cytoplasm</location>
    </subcellularLocation>
</comment>
<keyword evidence="1 5" id="KW-0963">Cytoplasm</keyword>
<comment type="caution">
    <text evidence="9">The sequence shown here is derived from an EMBL/GenBank/DDBJ whole genome shotgun (WGS) entry which is preliminary data.</text>
</comment>
<dbReference type="Pfam" id="PF02601">
    <property type="entry name" value="Exonuc_VII_L"/>
    <property type="match status" value="1"/>
</dbReference>
<comment type="function">
    <text evidence="5">Bidirectionally degrades single-stranded DNA into large acid-insoluble oligonucleotides, which are then degraded further into small acid-soluble oligonucleotides.</text>
</comment>
<dbReference type="InterPro" id="IPR025824">
    <property type="entry name" value="OB-fold_nuc-bd_dom"/>
</dbReference>
<dbReference type="PANTHER" id="PTHR30008">
    <property type="entry name" value="EXODEOXYRIBONUCLEASE 7 LARGE SUBUNIT"/>
    <property type="match status" value="1"/>
</dbReference>
<evidence type="ECO:0000256" key="6">
    <source>
        <dbReference type="RuleBase" id="RU004355"/>
    </source>
</evidence>
<dbReference type="EMBL" id="SOIP01000403">
    <property type="protein sequence ID" value="TET79682.1"/>
    <property type="molecule type" value="Genomic_DNA"/>
</dbReference>
<evidence type="ECO:0000256" key="2">
    <source>
        <dbReference type="ARBA" id="ARBA00022722"/>
    </source>
</evidence>
<protein>
    <recommendedName>
        <fullName evidence="5">Exodeoxyribonuclease 7 large subunit</fullName>
        <ecNumber evidence="5">3.1.11.6</ecNumber>
    </recommendedName>
    <alternativeName>
        <fullName evidence="5">Exodeoxyribonuclease VII large subunit</fullName>
        <shortName evidence="5">Exonuclease VII large subunit</shortName>
    </alternativeName>
</protein>
<comment type="similarity">
    <text evidence="5 6">Belongs to the XseA family.</text>
</comment>
<dbReference type="PANTHER" id="PTHR30008:SF0">
    <property type="entry name" value="EXODEOXYRIBONUCLEASE 7 LARGE SUBUNIT"/>
    <property type="match status" value="1"/>
</dbReference>
<dbReference type="Pfam" id="PF13742">
    <property type="entry name" value="tRNA_anti_2"/>
    <property type="match status" value="1"/>
</dbReference>
<evidence type="ECO:0000256" key="3">
    <source>
        <dbReference type="ARBA" id="ARBA00022801"/>
    </source>
</evidence>
<dbReference type="GO" id="GO:0006308">
    <property type="term" value="P:DNA catabolic process"/>
    <property type="evidence" value="ECO:0007669"/>
    <property type="project" value="UniProtKB-UniRule"/>
</dbReference>
<evidence type="ECO:0000259" key="8">
    <source>
        <dbReference type="Pfam" id="PF13742"/>
    </source>
</evidence>
<proteinExistence type="inferred from homology"/>
<dbReference type="GO" id="GO:0003676">
    <property type="term" value="F:nucleic acid binding"/>
    <property type="evidence" value="ECO:0007669"/>
    <property type="project" value="InterPro"/>
</dbReference>
<dbReference type="InterPro" id="IPR003753">
    <property type="entry name" value="Exonuc_VII_L"/>
</dbReference>
<dbReference type="HAMAP" id="MF_00378">
    <property type="entry name" value="Exonuc_7_L"/>
    <property type="match status" value="1"/>
</dbReference>
<dbReference type="AlphaFoldDB" id="A0A523XKB0"/>
<dbReference type="InterPro" id="IPR020579">
    <property type="entry name" value="Exonuc_VII_lsu_C"/>
</dbReference>
<dbReference type="NCBIfam" id="TIGR00237">
    <property type="entry name" value="xseA"/>
    <property type="match status" value="1"/>
</dbReference>
<feature type="domain" description="Exonuclease VII large subunit C-terminal" evidence="7">
    <location>
        <begin position="123"/>
        <end position="332"/>
    </location>
</feature>
<dbReference type="GO" id="GO:0008855">
    <property type="term" value="F:exodeoxyribonuclease VII activity"/>
    <property type="evidence" value="ECO:0007669"/>
    <property type="project" value="UniProtKB-UniRule"/>
</dbReference>
<dbReference type="CDD" id="cd04489">
    <property type="entry name" value="ExoVII_LU_OBF"/>
    <property type="match status" value="1"/>
</dbReference>
<dbReference type="EC" id="3.1.11.6" evidence="5"/>
<evidence type="ECO:0000256" key="5">
    <source>
        <dbReference type="HAMAP-Rule" id="MF_00378"/>
    </source>
</evidence>
<dbReference type="Proteomes" id="UP000315534">
    <property type="component" value="Unassembled WGS sequence"/>
</dbReference>
<evidence type="ECO:0000313" key="9">
    <source>
        <dbReference type="EMBL" id="TET79682.1"/>
    </source>
</evidence>
<keyword evidence="2 5" id="KW-0540">Nuclease</keyword>